<feature type="region of interest" description="Disordered" evidence="1">
    <location>
        <begin position="42"/>
        <end position="67"/>
    </location>
</feature>
<accession>A0A9Q1HF77</accession>
<dbReference type="Proteomes" id="UP001152320">
    <property type="component" value="Chromosome 4"/>
</dbReference>
<sequence length="264" mass="29240">MLTVSASIMVMSTMKGKSPDGKTPGTDGMVTESLVTILMSPMTGETRDERPHRKEEMATDSATTPHMPIMTSRTINESTIATDEMVTGSATTMQMSTTIGRTTDENISTTDEMVTDSATTMQMSTMKGRTTDEKVLKQCYHCMSEENMDGGNECASKQVNDSKTEDCYGNCWITTFYGESDKFLNISRFCGTRECTNMMDEDGFDCQDIEKDDDITKICTYCCSTDKCNGMSVASYLRHNVVMLIVVIIVNGLVTYKFPEISLK</sequence>
<evidence type="ECO:0000313" key="3">
    <source>
        <dbReference type="Proteomes" id="UP001152320"/>
    </source>
</evidence>
<dbReference type="EMBL" id="JAIZAY010000004">
    <property type="protein sequence ID" value="KAJ8043710.1"/>
    <property type="molecule type" value="Genomic_DNA"/>
</dbReference>
<name>A0A9Q1HF77_HOLLE</name>
<evidence type="ECO:0000256" key="1">
    <source>
        <dbReference type="SAM" id="MobiDB-lite"/>
    </source>
</evidence>
<comment type="caution">
    <text evidence="2">The sequence shown here is derived from an EMBL/GenBank/DDBJ whole genome shotgun (WGS) entry which is preliminary data.</text>
</comment>
<keyword evidence="3" id="KW-1185">Reference proteome</keyword>
<reference evidence="2" key="1">
    <citation type="submission" date="2021-10" db="EMBL/GenBank/DDBJ databases">
        <title>Tropical sea cucumber genome reveals ecological adaptation and Cuvierian tubules defense mechanism.</title>
        <authorList>
            <person name="Chen T."/>
        </authorList>
    </citation>
    <scope>NUCLEOTIDE SEQUENCE</scope>
    <source>
        <strain evidence="2">Nanhai2018</strain>
        <tissue evidence="2">Muscle</tissue>
    </source>
</reference>
<organism evidence="2 3">
    <name type="scientific">Holothuria leucospilota</name>
    <name type="common">Black long sea cucumber</name>
    <name type="synonym">Mertensiothuria leucospilota</name>
    <dbReference type="NCBI Taxonomy" id="206669"/>
    <lineage>
        <taxon>Eukaryota</taxon>
        <taxon>Metazoa</taxon>
        <taxon>Echinodermata</taxon>
        <taxon>Eleutherozoa</taxon>
        <taxon>Echinozoa</taxon>
        <taxon>Holothuroidea</taxon>
        <taxon>Aspidochirotacea</taxon>
        <taxon>Aspidochirotida</taxon>
        <taxon>Holothuriidae</taxon>
        <taxon>Holothuria</taxon>
    </lineage>
</organism>
<feature type="compositionally biased region" description="Basic and acidic residues" evidence="1">
    <location>
        <begin position="45"/>
        <end position="57"/>
    </location>
</feature>
<proteinExistence type="predicted"/>
<gene>
    <name evidence="2" type="ORF">HOLleu_10920</name>
</gene>
<dbReference type="AlphaFoldDB" id="A0A9Q1HF77"/>
<protein>
    <submittedName>
        <fullName evidence="2">Uncharacterized protein</fullName>
    </submittedName>
</protein>
<evidence type="ECO:0000313" key="2">
    <source>
        <dbReference type="EMBL" id="KAJ8043710.1"/>
    </source>
</evidence>